<sequence length="440" mass="48712">MSHQHQQLVIHAGLYYGANSSKTHLCIRGKRLLYDLCAKHDIPHRNTGKWIVAQDDTQLKALEDIHEFSKQVDVPTKFLSKKEATEREPDVRAEAGVLESPTTGIIDSHSLMQYLEGDFENHGGICAFNSPVVHIEPLDSGRSGWNITIRTATGEETTITTETLINSAGLSAIPISNMILPTSRHRKPFYAKGTYYSYSLSHPRPSTLIYPAPVPGHGGLGTHLTLDMSGRIRFGPDVEWTDSPSDYTPNPKNLAAALDDIQSYLPGVEREAKEHRSNIHHLLLSHTTHPPHPPPPNNHLTPPPRSPPQKPPYQTPHHLPPSRPPPYPLKIPTPMRRPRTRERHLPLPIPRPRHRRRIRATHQTLPQLIHAVVHPHMRVVDVVLWVESLADEVEAAELVEDVEAGDEVRGVGGEARGGVGEVGCFEGGDPGEAEVCGDVG</sequence>
<evidence type="ECO:0000256" key="3">
    <source>
        <dbReference type="ARBA" id="ARBA00022827"/>
    </source>
</evidence>
<protein>
    <recommendedName>
        <fullName evidence="8">L-2-hydroxyglutarate dehydrogenase, mitochondrial</fullName>
        <ecNumber evidence="7">1.1.99.2</ecNumber>
    </recommendedName>
</protein>
<feature type="region of interest" description="Disordered" evidence="9">
    <location>
        <begin position="284"/>
        <end position="348"/>
    </location>
</feature>
<evidence type="ECO:0000256" key="7">
    <source>
        <dbReference type="ARBA" id="ARBA00038878"/>
    </source>
</evidence>
<dbReference type="InterPro" id="IPR036188">
    <property type="entry name" value="FAD/NAD-bd_sf"/>
</dbReference>
<evidence type="ECO:0000256" key="1">
    <source>
        <dbReference type="ARBA" id="ARBA00001974"/>
    </source>
</evidence>
<evidence type="ECO:0000313" key="11">
    <source>
        <dbReference type="EMBL" id="KAK3201406.1"/>
    </source>
</evidence>
<dbReference type="Gene3D" id="3.50.50.60">
    <property type="entry name" value="FAD/NAD(P)-binding domain"/>
    <property type="match status" value="1"/>
</dbReference>
<dbReference type="EC" id="1.1.99.2" evidence="7"/>
<proteinExistence type="inferred from homology"/>
<dbReference type="PANTHER" id="PTHR43104:SF4">
    <property type="entry name" value="L-2-HYDROXYGLUTARATE DEHYDROGENASE, MITOCHONDRIAL"/>
    <property type="match status" value="1"/>
</dbReference>
<comment type="similarity">
    <text evidence="6">Belongs to the L2HGDH family.</text>
</comment>
<name>A0AAN6LSQ7_9PLEO</name>
<keyword evidence="4" id="KW-0560">Oxidoreductase</keyword>
<dbReference type="InterPro" id="IPR006076">
    <property type="entry name" value="FAD-dep_OxRdtase"/>
</dbReference>
<evidence type="ECO:0000256" key="2">
    <source>
        <dbReference type="ARBA" id="ARBA00022630"/>
    </source>
</evidence>
<dbReference type="Gene3D" id="3.30.9.10">
    <property type="entry name" value="D-Amino Acid Oxidase, subunit A, domain 2"/>
    <property type="match status" value="1"/>
</dbReference>
<dbReference type="Proteomes" id="UP001280581">
    <property type="component" value="Unassembled WGS sequence"/>
</dbReference>
<dbReference type="Pfam" id="PF01266">
    <property type="entry name" value="DAO"/>
    <property type="match status" value="1"/>
</dbReference>
<dbReference type="AlphaFoldDB" id="A0AAN6LSQ7"/>
<dbReference type="PANTHER" id="PTHR43104">
    <property type="entry name" value="L-2-HYDROXYGLUTARATE DEHYDROGENASE, MITOCHONDRIAL"/>
    <property type="match status" value="1"/>
</dbReference>
<comment type="caution">
    <text evidence="11">The sequence shown here is derived from an EMBL/GenBank/DDBJ whole genome shotgun (WGS) entry which is preliminary data.</text>
</comment>
<dbReference type="EMBL" id="WVTA01000016">
    <property type="protein sequence ID" value="KAK3201406.1"/>
    <property type="molecule type" value="Genomic_DNA"/>
</dbReference>
<evidence type="ECO:0000259" key="10">
    <source>
        <dbReference type="Pfam" id="PF01266"/>
    </source>
</evidence>
<comment type="cofactor">
    <cofactor evidence="1">
        <name>FAD</name>
        <dbReference type="ChEBI" id="CHEBI:57692"/>
    </cofactor>
</comment>
<dbReference type="GO" id="GO:0047545">
    <property type="term" value="F:(S)-2-hydroxyglutarate dehydrogenase activity"/>
    <property type="evidence" value="ECO:0007669"/>
    <property type="project" value="UniProtKB-EC"/>
</dbReference>
<evidence type="ECO:0000256" key="5">
    <source>
        <dbReference type="ARBA" id="ARBA00036066"/>
    </source>
</evidence>
<organism evidence="11 12">
    <name type="scientific">Pseudopithomyces chartarum</name>
    <dbReference type="NCBI Taxonomy" id="1892770"/>
    <lineage>
        <taxon>Eukaryota</taxon>
        <taxon>Fungi</taxon>
        <taxon>Dikarya</taxon>
        <taxon>Ascomycota</taxon>
        <taxon>Pezizomycotina</taxon>
        <taxon>Dothideomycetes</taxon>
        <taxon>Pleosporomycetidae</taxon>
        <taxon>Pleosporales</taxon>
        <taxon>Massarineae</taxon>
        <taxon>Didymosphaeriaceae</taxon>
        <taxon>Pseudopithomyces</taxon>
    </lineage>
</organism>
<comment type="catalytic activity">
    <reaction evidence="5">
        <text>(S)-2-hydroxyglutarate + A = 2-oxoglutarate + AH2</text>
        <dbReference type="Rhea" id="RHEA:21252"/>
        <dbReference type="ChEBI" id="CHEBI:13193"/>
        <dbReference type="ChEBI" id="CHEBI:16782"/>
        <dbReference type="ChEBI" id="CHEBI:16810"/>
        <dbReference type="ChEBI" id="CHEBI:17499"/>
        <dbReference type="EC" id="1.1.99.2"/>
    </reaction>
</comment>
<evidence type="ECO:0000256" key="6">
    <source>
        <dbReference type="ARBA" id="ARBA00037941"/>
    </source>
</evidence>
<keyword evidence="3" id="KW-0274">FAD</keyword>
<evidence type="ECO:0000256" key="8">
    <source>
        <dbReference type="ARBA" id="ARBA00041137"/>
    </source>
</evidence>
<gene>
    <name evidence="11" type="ORF">GRF29_185g882566</name>
</gene>
<evidence type="ECO:0000256" key="9">
    <source>
        <dbReference type="SAM" id="MobiDB-lite"/>
    </source>
</evidence>
<feature type="compositionally biased region" description="Pro residues" evidence="9">
    <location>
        <begin position="290"/>
        <end position="331"/>
    </location>
</feature>
<reference evidence="11 12" key="1">
    <citation type="submission" date="2021-02" db="EMBL/GenBank/DDBJ databases">
        <title>Genome assembly of Pseudopithomyces chartarum.</title>
        <authorList>
            <person name="Jauregui R."/>
            <person name="Singh J."/>
            <person name="Voisey C."/>
        </authorList>
    </citation>
    <scope>NUCLEOTIDE SEQUENCE [LARGE SCALE GENOMIC DNA]</scope>
    <source>
        <strain evidence="11 12">AGR01</strain>
    </source>
</reference>
<accession>A0AAN6LSQ7</accession>
<evidence type="ECO:0000256" key="4">
    <source>
        <dbReference type="ARBA" id="ARBA00023002"/>
    </source>
</evidence>
<feature type="domain" description="FAD dependent oxidoreductase" evidence="10">
    <location>
        <begin position="9"/>
        <end position="271"/>
    </location>
</feature>
<evidence type="ECO:0000313" key="12">
    <source>
        <dbReference type="Proteomes" id="UP001280581"/>
    </source>
</evidence>
<dbReference type="SUPFAM" id="SSF51905">
    <property type="entry name" value="FAD/NAD(P)-binding domain"/>
    <property type="match status" value="1"/>
</dbReference>
<keyword evidence="12" id="KW-1185">Reference proteome</keyword>
<keyword evidence="2" id="KW-0285">Flavoprotein</keyword>